<reference evidence="5" key="1">
    <citation type="submission" date="2021-02" db="EMBL/GenBank/DDBJ databases">
        <authorList>
            <person name="Nowell W R."/>
        </authorList>
    </citation>
    <scope>NUCLEOTIDE SEQUENCE</scope>
</reference>
<evidence type="ECO:0000259" key="3">
    <source>
        <dbReference type="PROSITE" id="PS51059"/>
    </source>
</evidence>
<dbReference type="PROSITE" id="PS50222">
    <property type="entry name" value="EF_HAND_2"/>
    <property type="match status" value="1"/>
</dbReference>
<dbReference type="GO" id="GO:1990404">
    <property type="term" value="F:NAD+-protein mono-ADP-ribosyltransferase activity"/>
    <property type="evidence" value="ECO:0007669"/>
    <property type="project" value="TreeGrafter"/>
</dbReference>
<evidence type="ECO:0000313" key="4">
    <source>
        <dbReference type="EMBL" id="CAF1531624.1"/>
    </source>
</evidence>
<dbReference type="GO" id="GO:0003950">
    <property type="term" value="F:NAD+ poly-ADP-ribosyltransferase activity"/>
    <property type="evidence" value="ECO:0007669"/>
    <property type="project" value="UniProtKB-UniRule"/>
</dbReference>
<dbReference type="AlphaFoldDB" id="A0A816ETZ6"/>
<dbReference type="PROSITE" id="PS51059">
    <property type="entry name" value="PARP_CATALYTIC"/>
    <property type="match status" value="1"/>
</dbReference>
<sequence length="484" mass="55568">MLKRQIGNRVVASIMSIATDTYPLLLCIMLQHGQLQITNKIRGTMSCDEVYEELVSAHDKFNRRVETFNILEDSSLVSNEFLTILLKSSAEYVEIANKLAISHRRILRVYNIDVLDWLKDYTHQKTIIDARIGHEQTELLLFHGCTPSAADSIIQHRFDHELIGLHGAYYGHGFYFSSCSYTSQEYAKADLSSKESAILICRVIVGESCIEADALLLVEQNLGRGYWFPFDEIKSSETRALAAKRITSKICPYDFELVNVIKIRCSDLLPCLPSTQTYYLLTKGRLNRGNGSTLVNSIWMNFERMKTAVKNRELLGLEPFYLLKTIIERQQANGWDDFISGGQIFEEPILQFIDCKQPDPNNQLIASPQEQLMGSAKFNTKLQERIFKEFYSYTFPSEYMSYQAFTEAMDNKLSTVEKTKMQAYFRAFDAQQKSYLTYSDYLLGLAAMDPSTSHGGAPAEQRCRYIFRFYNIKNNGNMSVEEFR</sequence>
<organism evidence="5 6">
    <name type="scientific">Adineta steineri</name>
    <dbReference type="NCBI Taxonomy" id="433720"/>
    <lineage>
        <taxon>Eukaryota</taxon>
        <taxon>Metazoa</taxon>
        <taxon>Spiralia</taxon>
        <taxon>Gnathifera</taxon>
        <taxon>Rotifera</taxon>
        <taxon>Eurotatoria</taxon>
        <taxon>Bdelloidea</taxon>
        <taxon>Adinetida</taxon>
        <taxon>Adinetidae</taxon>
        <taxon>Adineta</taxon>
    </lineage>
</organism>
<keyword evidence="1" id="KW-0808">Transferase</keyword>
<dbReference type="Gene3D" id="3.90.228.10">
    <property type="match status" value="1"/>
</dbReference>
<dbReference type="EC" id="2.4.2.-" evidence="1"/>
<dbReference type="OrthoDB" id="6628681at2759"/>
<dbReference type="Proteomes" id="UP000663832">
    <property type="component" value="Unassembled WGS sequence"/>
</dbReference>
<dbReference type="GO" id="GO:0005509">
    <property type="term" value="F:calcium ion binding"/>
    <property type="evidence" value="ECO:0007669"/>
    <property type="project" value="InterPro"/>
</dbReference>
<keyword evidence="1" id="KW-0520">NAD</keyword>
<feature type="domain" description="EF-hand" evidence="2">
    <location>
        <begin position="458"/>
        <end position="484"/>
    </location>
</feature>
<dbReference type="Gene3D" id="3.40.30.10">
    <property type="entry name" value="Glutaredoxin"/>
    <property type="match status" value="1"/>
</dbReference>
<protein>
    <recommendedName>
        <fullName evidence="1">Poly [ADP-ribose] polymerase</fullName>
        <shortName evidence="1">PARP</shortName>
        <ecNumber evidence="1">2.4.2.-</ecNumber>
    </recommendedName>
</protein>
<dbReference type="PANTHER" id="PTHR45740">
    <property type="entry name" value="POLY [ADP-RIBOSE] POLYMERASE"/>
    <property type="match status" value="1"/>
</dbReference>
<keyword evidence="1" id="KW-0328">Glycosyltransferase</keyword>
<dbReference type="InterPro" id="IPR051712">
    <property type="entry name" value="ARTD-AVP"/>
</dbReference>
<proteinExistence type="predicted"/>
<dbReference type="Proteomes" id="UP000663877">
    <property type="component" value="Unassembled WGS sequence"/>
</dbReference>
<dbReference type="SUPFAM" id="SSF47473">
    <property type="entry name" value="EF-hand"/>
    <property type="match status" value="1"/>
</dbReference>
<dbReference type="PANTHER" id="PTHR45740:SF2">
    <property type="entry name" value="POLY [ADP-RIBOSE] POLYMERASE"/>
    <property type="match status" value="1"/>
</dbReference>
<dbReference type="InterPro" id="IPR012317">
    <property type="entry name" value="Poly(ADP-ribose)pol_cat_dom"/>
</dbReference>
<comment type="caution">
    <text evidence="5">The sequence shown here is derived from an EMBL/GenBank/DDBJ whole genome shotgun (WGS) entry which is preliminary data.</text>
</comment>
<name>A0A816ETZ6_9BILA</name>
<evidence type="ECO:0000256" key="1">
    <source>
        <dbReference type="RuleBase" id="RU362114"/>
    </source>
</evidence>
<evidence type="ECO:0000259" key="2">
    <source>
        <dbReference type="PROSITE" id="PS50222"/>
    </source>
</evidence>
<accession>A0A816ETZ6</accession>
<dbReference type="SUPFAM" id="SSF56399">
    <property type="entry name" value="ADP-ribosylation"/>
    <property type="match status" value="1"/>
</dbReference>
<evidence type="ECO:0000313" key="6">
    <source>
        <dbReference type="Proteomes" id="UP000663832"/>
    </source>
</evidence>
<dbReference type="InterPro" id="IPR002048">
    <property type="entry name" value="EF_hand_dom"/>
</dbReference>
<dbReference type="Pfam" id="PF00644">
    <property type="entry name" value="PARP"/>
    <property type="match status" value="1"/>
</dbReference>
<dbReference type="EMBL" id="CAJNOM010004236">
    <property type="protein sequence ID" value="CAF1653852.1"/>
    <property type="molecule type" value="Genomic_DNA"/>
</dbReference>
<gene>
    <name evidence="4" type="ORF">BJG266_LOCUS44946</name>
    <name evidence="5" type="ORF">QVE165_LOCUS61919</name>
</gene>
<dbReference type="EMBL" id="CAJNOI010003869">
    <property type="protein sequence ID" value="CAF1531624.1"/>
    <property type="molecule type" value="Genomic_DNA"/>
</dbReference>
<feature type="non-terminal residue" evidence="5">
    <location>
        <position position="1"/>
    </location>
</feature>
<dbReference type="Gene3D" id="1.10.238.10">
    <property type="entry name" value="EF-hand"/>
    <property type="match status" value="1"/>
</dbReference>
<keyword evidence="6" id="KW-1185">Reference proteome</keyword>
<dbReference type="GO" id="GO:0005634">
    <property type="term" value="C:nucleus"/>
    <property type="evidence" value="ECO:0007669"/>
    <property type="project" value="TreeGrafter"/>
</dbReference>
<feature type="domain" description="PARP catalytic" evidence="3">
    <location>
        <begin position="69"/>
        <end position="288"/>
    </location>
</feature>
<evidence type="ECO:0000313" key="5">
    <source>
        <dbReference type="EMBL" id="CAF1653852.1"/>
    </source>
</evidence>
<dbReference type="InterPro" id="IPR011992">
    <property type="entry name" value="EF-hand-dom_pair"/>
</dbReference>